<name>A0A935IL80_9MICO</name>
<reference evidence="4 5" key="1">
    <citation type="submission" date="2020-10" db="EMBL/GenBank/DDBJ databases">
        <title>Connecting structure to function with the recovery of over 1000 high-quality activated sludge metagenome-assembled genomes encoding full-length rRNA genes using long-read sequencing.</title>
        <authorList>
            <person name="Singleton C.M."/>
            <person name="Petriglieri F."/>
            <person name="Kristensen J.M."/>
            <person name="Kirkegaard R.H."/>
            <person name="Michaelsen T.Y."/>
            <person name="Andersen M.H."/>
            <person name="Karst S.M."/>
            <person name="Dueholm M.S."/>
            <person name="Nielsen P.H."/>
            <person name="Albertsen M."/>
        </authorList>
    </citation>
    <scope>NUCLEOTIDE SEQUENCE [LARGE SCALE GENOMIC DNA]</scope>
    <source>
        <strain evidence="2">AalE_18-Q3-R2-46_BAT3C.188</strain>
        <strain evidence="3">Ega_18-Q3-R5-49_MAXAC.001</strain>
    </source>
</reference>
<dbReference type="EMBL" id="JADIXZ010000004">
    <property type="protein sequence ID" value="MBK6301446.1"/>
    <property type="molecule type" value="Genomic_DNA"/>
</dbReference>
<dbReference type="Pfam" id="PF22649">
    <property type="entry name" value="Cgl0159"/>
    <property type="match status" value="1"/>
</dbReference>
<dbReference type="AlphaFoldDB" id="A0A935IL80"/>
<dbReference type="InterPro" id="IPR013785">
    <property type="entry name" value="Aldolase_TIM"/>
</dbReference>
<comment type="caution">
    <text evidence="3">The sequence shown here is derived from an EMBL/GenBank/DDBJ whole genome shotgun (WGS) entry which is preliminary data.</text>
</comment>
<accession>A0A935IL80</accession>
<evidence type="ECO:0000313" key="4">
    <source>
        <dbReference type="Proteomes" id="UP000718281"/>
    </source>
</evidence>
<gene>
    <name evidence="2" type="ORF">IPF40_10530</name>
    <name evidence="3" type="ORF">IPI13_03000</name>
</gene>
<protein>
    <submittedName>
        <fullName evidence="3">Deoxyribose-phosphate aldolase</fullName>
    </submittedName>
</protein>
<dbReference type="EMBL" id="JADJIB010000001">
    <property type="protein sequence ID" value="MBK7272153.1"/>
    <property type="molecule type" value="Genomic_DNA"/>
</dbReference>
<feature type="domain" description="Cgl0159-like" evidence="1">
    <location>
        <begin position="27"/>
        <end position="278"/>
    </location>
</feature>
<organism evidence="3 5">
    <name type="scientific">Candidatus Phosphoribacter hodrii</name>
    <dbReference type="NCBI Taxonomy" id="2953743"/>
    <lineage>
        <taxon>Bacteria</taxon>
        <taxon>Bacillati</taxon>
        <taxon>Actinomycetota</taxon>
        <taxon>Actinomycetes</taxon>
        <taxon>Micrococcales</taxon>
        <taxon>Dermatophilaceae</taxon>
        <taxon>Candidatus Phosphoribacter</taxon>
    </lineage>
</organism>
<evidence type="ECO:0000259" key="1">
    <source>
        <dbReference type="Pfam" id="PF22649"/>
    </source>
</evidence>
<evidence type="ECO:0000313" key="3">
    <source>
        <dbReference type="EMBL" id="MBK7272153.1"/>
    </source>
</evidence>
<dbReference type="SUPFAM" id="SSF51569">
    <property type="entry name" value="Aldolase"/>
    <property type="match status" value="1"/>
</dbReference>
<dbReference type="Proteomes" id="UP000718281">
    <property type="component" value="Unassembled WGS sequence"/>
</dbReference>
<proteinExistence type="predicted"/>
<evidence type="ECO:0000313" key="5">
    <source>
        <dbReference type="Proteomes" id="UP000726105"/>
    </source>
</evidence>
<evidence type="ECO:0000313" key="2">
    <source>
        <dbReference type="EMBL" id="MBK6301446.1"/>
    </source>
</evidence>
<dbReference type="InterPro" id="IPR054574">
    <property type="entry name" value="Cgl0159_dom"/>
</dbReference>
<sequence length="286" mass="29808">MRRRMLEPDGIPAAWAARRAGAVPADGRLLVIAADHPARGALGVRDDRRAMASRSDLLQRLAIAVSRPGVDGVLGTPDILEDLLLAGLLDGLLVYGSMNRAGLQGAVFELDDRFTAYDAATIERLGLDGGKMLARVAYDDPATAPTLEACGRAVTDLAERGKIALVEPFLSSRSADGWVRNLLDPDSVITSVAIASGLGATSAHTWLKLPVVPEMERVLDSTTLPTLLLGGDPTNEPAQTYATWGRALACPPAVGLVVGRALLYPPGGDVAAAVDVAADLVHGGAR</sequence>
<dbReference type="Proteomes" id="UP000726105">
    <property type="component" value="Unassembled WGS sequence"/>
</dbReference>
<dbReference type="Gene3D" id="3.20.20.70">
    <property type="entry name" value="Aldolase class I"/>
    <property type="match status" value="1"/>
</dbReference>